<feature type="region of interest" description="Disordered" evidence="1">
    <location>
        <begin position="358"/>
        <end position="389"/>
    </location>
</feature>
<evidence type="ECO:0000313" key="3">
    <source>
        <dbReference type="EMBL" id="CAK7264059.1"/>
    </source>
</evidence>
<feature type="region of interest" description="Disordered" evidence="1">
    <location>
        <begin position="273"/>
        <end position="317"/>
    </location>
</feature>
<evidence type="ECO:0000256" key="1">
    <source>
        <dbReference type="SAM" id="MobiDB-lite"/>
    </source>
</evidence>
<feature type="compositionally biased region" description="Low complexity" evidence="1">
    <location>
        <begin position="71"/>
        <end position="87"/>
    </location>
</feature>
<reference evidence="3 4" key="1">
    <citation type="submission" date="2024-01" db="EMBL/GenBank/DDBJ databases">
        <authorList>
            <person name="Allen C."/>
            <person name="Tagirdzhanova G."/>
        </authorList>
    </citation>
    <scope>NUCLEOTIDE SEQUENCE [LARGE SCALE GENOMIC DNA]</scope>
    <source>
        <strain evidence="3 4">CBS 119000</strain>
    </source>
</reference>
<feature type="compositionally biased region" description="Polar residues" evidence="1">
    <location>
        <begin position="296"/>
        <end position="315"/>
    </location>
</feature>
<dbReference type="EMBL" id="CAWUON010000005">
    <property type="protein sequence ID" value="CAK7264059.1"/>
    <property type="molecule type" value="Genomic_DNA"/>
</dbReference>
<proteinExistence type="predicted"/>
<name>A0ABP0D897_9PEZI</name>
<feature type="signal peptide" evidence="2">
    <location>
        <begin position="1"/>
        <end position="18"/>
    </location>
</feature>
<comment type="caution">
    <text evidence="3">The sequence shown here is derived from an EMBL/GenBank/DDBJ whole genome shotgun (WGS) entry which is preliminary data.</text>
</comment>
<evidence type="ECO:0000256" key="2">
    <source>
        <dbReference type="SAM" id="SignalP"/>
    </source>
</evidence>
<feature type="region of interest" description="Disordered" evidence="1">
    <location>
        <begin position="62"/>
        <end position="87"/>
    </location>
</feature>
<gene>
    <name evidence="3" type="ORF">SEPCBS119000_000806</name>
</gene>
<keyword evidence="2" id="KW-0732">Signal</keyword>
<feature type="chain" id="PRO_5045671689" description="Carbohydrate-binding module family 19 domain-containing protein" evidence="2">
    <location>
        <begin position="19"/>
        <end position="439"/>
    </location>
</feature>
<protein>
    <recommendedName>
        <fullName evidence="5">Carbohydrate-binding module family 19 domain-containing protein</fullName>
    </recommendedName>
</protein>
<keyword evidence="4" id="KW-1185">Reference proteome</keyword>
<feature type="compositionally biased region" description="Polar residues" evidence="1">
    <location>
        <begin position="361"/>
        <end position="372"/>
    </location>
</feature>
<sequence length="439" mass="45211">MHRSIYFALIAASAAVEASPLGLYARSSAVTTSITTSTLAPKYANMARLAADSPQGKRSLGALESNSGFVTSPTSSPESSTPTTSSSSFMSLAVIPVNTSTLSDLLTSTPTGKANSAVPTAITESSITAATASSTATASLAASVYSANLARAKFYNSIFANLTHESRCLPYQVACIGGDVMECNTTTSLFAPLQICSPSSEMSCFAMPDPAEAGVDVGCVEIQSAKSILGDMPSSVSYQAPVATSAAVVPSTTVDITVTRTVFVTLPDARTKSPAITKPKETPTHHKKPTKPTHTSSVSVTATRPSATTDDNSSPKFRVPSTVVVIPVSSALPETPLRYTTVIDSMTEVYFKPEVVAASPAPTTGPSSGNADSHQDGDETGSGLAPEAPSTVTLVKTVRVYDTITVVSTTTATTTETDTATRTTTEASTTFTQVINLIG</sequence>
<dbReference type="Proteomes" id="UP001642502">
    <property type="component" value="Unassembled WGS sequence"/>
</dbReference>
<accession>A0ABP0D897</accession>
<organism evidence="3 4">
    <name type="scientific">Sporothrix epigloea</name>
    <dbReference type="NCBI Taxonomy" id="1892477"/>
    <lineage>
        <taxon>Eukaryota</taxon>
        <taxon>Fungi</taxon>
        <taxon>Dikarya</taxon>
        <taxon>Ascomycota</taxon>
        <taxon>Pezizomycotina</taxon>
        <taxon>Sordariomycetes</taxon>
        <taxon>Sordariomycetidae</taxon>
        <taxon>Ophiostomatales</taxon>
        <taxon>Ophiostomataceae</taxon>
        <taxon>Sporothrix</taxon>
    </lineage>
</organism>
<evidence type="ECO:0000313" key="4">
    <source>
        <dbReference type="Proteomes" id="UP001642502"/>
    </source>
</evidence>
<evidence type="ECO:0008006" key="5">
    <source>
        <dbReference type="Google" id="ProtNLM"/>
    </source>
</evidence>